<organism evidence="1 2">
    <name type="scientific">Zavarzinia aquatilis</name>
    <dbReference type="NCBI Taxonomy" id="2211142"/>
    <lineage>
        <taxon>Bacteria</taxon>
        <taxon>Pseudomonadati</taxon>
        <taxon>Pseudomonadota</taxon>
        <taxon>Alphaproteobacteria</taxon>
        <taxon>Rhodospirillales</taxon>
        <taxon>Zavarziniaceae</taxon>
        <taxon>Zavarzinia</taxon>
    </lineage>
</organism>
<evidence type="ECO:0000313" key="2">
    <source>
        <dbReference type="Proteomes" id="UP000245461"/>
    </source>
</evidence>
<reference evidence="1 2" key="1">
    <citation type="submission" date="2018-05" db="EMBL/GenBank/DDBJ databases">
        <title>Zavarzinia sp. HR-AS.</title>
        <authorList>
            <person name="Lee Y."/>
            <person name="Jeon C.O."/>
        </authorList>
    </citation>
    <scope>NUCLEOTIDE SEQUENCE [LARGE SCALE GENOMIC DNA]</scope>
    <source>
        <strain evidence="1 2">HR-AS</strain>
    </source>
</reference>
<name>A0A317DSN3_9PROT</name>
<dbReference type="Proteomes" id="UP000245461">
    <property type="component" value="Unassembled WGS sequence"/>
</dbReference>
<gene>
    <name evidence="1" type="ORF">DKG74_20580</name>
</gene>
<accession>A0A317DSN3</accession>
<sequence>MSDPIAAERLDNYTLVRNRRLRGVLLSILAITPGERSSAVELHAMTAGEAVPYTMAEIEAQLGWLGEHGYIVATVRVGELVGIITDKGADAVTRRNIDAEIILPRPRAR</sequence>
<evidence type="ECO:0000313" key="1">
    <source>
        <dbReference type="EMBL" id="PWR17687.1"/>
    </source>
</evidence>
<dbReference type="AlphaFoldDB" id="A0A317DSN3"/>
<dbReference type="EMBL" id="QGLE01000021">
    <property type="protein sequence ID" value="PWR17687.1"/>
    <property type="molecule type" value="Genomic_DNA"/>
</dbReference>
<proteinExistence type="predicted"/>
<keyword evidence="2" id="KW-1185">Reference proteome</keyword>
<dbReference type="RefSeq" id="WP_109908060.1">
    <property type="nucleotide sequence ID" value="NZ_QGLE01000021.1"/>
</dbReference>
<protein>
    <submittedName>
        <fullName evidence="1">Uncharacterized protein</fullName>
    </submittedName>
</protein>
<comment type="caution">
    <text evidence="1">The sequence shown here is derived from an EMBL/GenBank/DDBJ whole genome shotgun (WGS) entry which is preliminary data.</text>
</comment>